<dbReference type="Pfam" id="PF22679">
    <property type="entry name" value="T1R_D3-like"/>
    <property type="match status" value="1"/>
</dbReference>
<dbReference type="GO" id="GO:0009307">
    <property type="term" value="P:DNA restriction-modification system"/>
    <property type="evidence" value="ECO:0007669"/>
    <property type="project" value="UniProtKB-KW"/>
</dbReference>
<dbReference type="SUPFAM" id="SSF52540">
    <property type="entry name" value="P-loop containing nucleoside triphosphate hydrolases"/>
    <property type="match status" value="1"/>
</dbReference>
<feature type="domain" description="Helicase ATP-binding" evidence="1">
    <location>
        <begin position="293"/>
        <end position="486"/>
    </location>
</feature>
<name>A0A497WRB1_9RHOB</name>
<dbReference type="PANTHER" id="PTHR42927">
    <property type="entry name" value="HELICASE SUPERFAMILY 1 AND 2 DOMAIN-CONTAINING PROTEIN"/>
    <property type="match status" value="1"/>
</dbReference>
<dbReference type="EMBL" id="RCCE01000002">
    <property type="protein sequence ID" value="RLJ59112.1"/>
    <property type="molecule type" value="Genomic_DNA"/>
</dbReference>
<dbReference type="Pfam" id="PF04313">
    <property type="entry name" value="HSDR_N"/>
    <property type="match status" value="1"/>
</dbReference>
<dbReference type="GO" id="GO:0003677">
    <property type="term" value="F:DNA binding"/>
    <property type="evidence" value="ECO:0007669"/>
    <property type="project" value="UniProtKB-KW"/>
</dbReference>
<dbReference type="PROSITE" id="PS51192">
    <property type="entry name" value="HELICASE_ATP_BIND_1"/>
    <property type="match status" value="1"/>
</dbReference>
<dbReference type="InterPro" id="IPR027417">
    <property type="entry name" value="P-loop_NTPase"/>
</dbReference>
<dbReference type="InterPro" id="IPR055180">
    <property type="entry name" value="HsdR_RecA-like_helicase_dom_2"/>
</dbReference>
<evidence type="ECO:0000313" key="2">
    <source>
        <dbReference type="EMBL" id="RLJ59112.1"/>
    </source>
</evidence>
<evidence type="ECO:0000259" key="1">
    <source>
        <dbReference type="PROSITE" id="PS51192"/>
    </source>
</evidence>
<dbReference type="InterPro" id="IPR014001">
    <property type="entry name" value="Helicase_ATP-bd"/>
</dbReference>
<reference evidence="2 3" key="1">
    <citation type="submission" date="2018-10" db="EMBL/GenBank/DDBJ databases">
        <title>Genomic Encyclopedia of Archaeal and Bacterial Type Strains, Phase II (KMG-II): from individual species to whole genera.</title>
        <authorList>
            <person name="Goeker M."/>
        </authorList>
    </citation>
    <scope>NUCLEOTIDE SEQUENCE [LARGE SCALE GENOMIC DNA]</scope>
    <source>
        <strain evidence="2 3">DSM 29466</strain>
    </source>
</reference>
<dbReference type="Proteomes" id="UP000269157">
    <property type="component" value="Unassembled WGS sequence"/>
</dbReference>
<protein>
    <submittedName>
        <fullName evidence="2">Type I restriction enzyme R subunit</fullName>
    </submittedName>
</protein>
<keyword evidence="3" id="KW-1185">Reference proteome</keyword>
<dbReference type="InterPro" id="IPR040980">
    <property type="entry name" value="SWI2_SNF2"/>
</dbReference>
<dbReference type="GO" id="GO:0005524">
    <property type="term" value="F:ATP binding"/>
    <property type="evidence" value="ECO:0007669"/>
    <property type="project" value="UniProtKB-KW"/>
</dbReference>
<dbReference type="PANTHER" id="PTHR42927:SF1">
    <property type="entry name" value="HELICASE SUPERFAMILY 1 AND 2 DOMAIN-CONTAINING PROTEIN"/>
    <property type="match status" value="1"/>
</dbReference>
<gene>
    <name evidence="2" type="ORF">BCF46_1256</name>
</gene>
<dbReference type="Gene3D" id="3.90.1570.50">
    <property type="match status" value="1"/>
</dbReference>
<dbReference type="SMART" id="SM00487">
    <property type="entry name" value="DEXDc"/>
    <property type="match status" value="1"/>
</dbReference>
<sequence>MNIHTERTFQDIIKASLCEGGGYTEGDRTTFDAERGLFPPSIFRFIQTTQPDTWDALQKAYGPKAEARILERIMETKAKDGTLHLLRHGFRDVTVGQVRLAYFRPNTGLNPDTAARYAANVLEVTDEVHHSLRTPKDRLDLVLSLNGIPVATAELKNSFTGQTVANAVKQYKFDRSPKDAMLAFKSGALVHFAVDGSEVYMATKLAGKATFFLPFNRGRDGGAGNPDHASGHRTAYLWEDVWSKDRWLDIMQRFVFLDRKEEKDDKGKLKVKETMIFPRYHQLDVVTALIADAKANGAGQNYLVQHSAGSGKSNSIAWLSHRLAGLHDAQDSRIFDSVIIITDRRVLDAQLQETVFGIDHKSGMVERIDPAKGSKSPQLAKALNEGKQIIVCTLQSFSAVYGSEAHDVLDQSGKRFAVIVDEAHGSQHGTAAEDVRKVLGSDGKDAVEIADGDIDPLIVNAIRQKGKQPNLSFFAFTATPKKRTVETFGHYPAGSIEPMPFHIYSMRQAIEEGFIHDVLKGYTTYKAFYRLEKTIEDDPELEKKKAQKAIARFMSLHPHNLAQKTEVMVEHYRTHVRHRLGGKAKAMVVTSSRLHAVRYHQAFQKYITDKGYDLGVLVAFSGAVPDPDIAGQEYTEPGMNGFKETELPDKFGKADQHFLIVAEKYQTGFDQPLLHTMYVDKRLQDLAAVQTLSRLNRTTSGKDDTFVLDFVNEADEIKEAFKPYFETAEIDEPTDPNMIYRLHSDLVAFQYFWAQEVEAFASAFYDPKRKPQDQGKLYAATDPAVGRFSDEPDEDRQETFRKTLTQFLRLYAAITQMVRIEDTDLEKLYTFGRLLRARLPKREGGGALAIDGDVGLEYYRLKKTSEGDASLNQGDLVPLSGTTSVGTSGAGEPELAQLSEILGTVNQRFNYDFTDADKIAVDQWAADMMADEVVVAQARTNSYENFTMANADAVMEKAFARNERNPEVLAKLLGNAEAWAMVRDAVLKAVYDSSQHRH</sequence>
<proteinExistence type="predicted"/>
<dbReference type="Pfam" id="PF18766">
    <property type="entry name" value="SWI2_SNF2"/>
    <property type="match status" value="1"/>
</dbReference>
<dbReference type="GO" id="GO:0009035">
    <property type="term" value="F:type I site-specific deoxyribonuclease activity"/>
    <property type="evidence" value="ECO:0007669"/>
    <property type="project" value="UniProtKB-EC"/>
</dbReference>
<organism evidence="2 3">
    <name type="scientific">Litoreibacter meonggei</name>
    <dbReference type="NCBI Taxonomy" id="1049199"/>
    <lineage>
        <taxon>Bacteria</taxon>
        <taxon>Pseudomonadati</taxon>
        <taxon>Pseudomonadota</taxon>
        <taxon>Alphaproteobacteria</taxon>
        <taxon>Rhodobacterales</taxon>
        <taxon>Roseobacteraceae</taxon>
        <taxon>Litoreibacter</taxon>
    </lineage>
</organism>
<dbReference type="InterPro" id="IPR007409">
    <property type="entry name" value="Restrct_endonuc_type1_HsdR_N"/>
</dbReference>
<dbReference type="RefSeq" id="WP_211332783.1">
    <property type="nucleotide sequence ID" value="NZ_RCCE01000002.1"/>
</dbReference>
<comment type="caution">
    <text evidence="2">The sequence shown here is derived from an EMBL/GenBank/DDBJ whole genome shotgun (WGS) entry which is preliminary data.</text>
</comment>
<dbReference type="Gene3D" id="3.40.50.300">
    <property type="entry name" value="P-loop containing nucleotide triphosphate hydrolases"/>
    <property type="match status" value="2"/>
</dbReference>
<evidence type="ECO:0000313" key="3">
    <source>
        <dbReference type="Proteomes" id="UP000269157"/>
    </source>
</evidence>
<dbReference type="AlphaFoldDB" id="A0A497WRB1"/>
<accession>A0A497WRB1</accession>